<dbReference type="InterPro" id="IPR018247">
    <property type="entry name" value="EF_Hand_1_Ca_BS"/>
</dbReference>
<gene>
    <name evidence="7" type="ORF">HK099_006830</name>
</gene>
<dbReference type="Pfam" id="PF04930">
    <property type="entry name" value="FUN14"/>
    <property type="match status" value="1"/>
</dbReference>
<proteinExistence type="inferred from homology"/>
<keyword evidence="4 6" id="KW-1133">Transmembrane helix</keyword>
<dbReference type="Proteomes" id="UP001211065">
    <property type="component" value="Unassembled WGS sequence"/>
</dbReference>
<comment type="subcellular location">
    <subcellularLocation>
        <location evidence="1">Membrane</location>
    </subcellularLocation>
</comment>
<dbReference type="PANTHER" id="PTHR21346:SF10">
    <property type="entry name" value="TRANSMEMBRANE PROTEIN"/>
    <property type="match status" value="1"/>
</dbReference>
<feature type="transmembrane region" description="Helical" evidence="6">
    <location>
        <begin position="71"/>
        <end position="93"/>
    </location>
</feature>
<dbReference type="InterPro" id="IPR007014">
    <property type="entry name" value="FUN14"/>
</dbReference>
<dbReference type="PANTHER" id="PTHR21346">
    <property type="entry name" value="FUN14 DOMAIN CONTAINING"/>
    <property type="match status" value="1"/>
</dbReference>
<comment type="similarity">
    <text evidence="2">Belongs to the FUN14 family.</text>
</comment>
<evidence type="ECO:0000256" key="4">
    <source>
        <dbReference type="ARBA" id="ARBA00022989"/>
    </source>
</evidence>
<comment type="caution">
    <text evidence="7">The sequence shown here is derived from an EMBL/GenBank/DDBJ whole genome shotgun (WGS) entry which is preliminary data.</text>
</comment>
<organism evidence="7 8">
    <name type="scientific">Clydaea vesicula</name>
    <dbReference type="NCBI Taxonomy" id="447962"/>
    <lineage>
        <taxon>Eukaryota</taxon>
        <taxon>Fungi</taxon>
        <taxon>Fungi incertae sedis</taxon>
        <taxon>Chytridiomycota</taxon>
        <taxon>Chytridiomycota incertae sedis</taxon>
        <taxon>Chytridiomycetes</taxon>
        <taxon>Lobulomycetales</taxon>
        <taxon>Lobulomycetaceae</taxon>
        <taxon>Clydaea</taxon>
    </lineage>
</organism>
<keyword evidence="8" id="KW-1185">Reference proteome</keyword>
<dbReference type="GO" id="GO:0016020">
    <property type="term" value="C:membrane"/>
    <property type="evidence" value="ECO:0007669"/>
    <property type="project" value="UniProtKB-SubCell"/>
</dbReference>
<evidence type="ECO:0000256" key="1">
    <source>
        <dbReference type="ARBA" id="ARBA00004370"/>
    </source>
</evidence>
<protein>
    <recommendedName>
        <fullName evidence="9">EF-hand domain-containing protein</fullName>
    </recommendedName>
</protein>
<dbReference type="PROSITE" id="PS00018">
    <property type="entry name" value="EF_HAND_1"/>
    <property type="match status" value="1"/>
</dbReference>
<reference evidence="7" key="1">
    <citation type="submission" date="2020-05" db="EMBL/GenBank/DDBJ databases">
        <title>Phylogenomic resolution of chytrid fungi.</title>
        <authorList>
            <person name="Stajich J.E."/>
            <person name="Amses K."/>
            <person name="Simmons R."/>
            <person name="Seto K."/>
            <person name="Myers J."/>
            <person name="Bonds A."/>
            <person name="Quandt C.A."/>
            <person name="Barry K."/>
            <person name="Liu P."/>
            <person name="Grigoriev I."/>
            <person name="Longcore J.E."/>
            <person name="James T.Y."/>
        </authorList>
    </citation>
    <scope>NUCLEOTIDE SEQUENCE</scope>
    <source>
        <strain evidence="7">JEL0476</strain>
    </source>
</reference>
<evidence type="ECO:0000256" key="6">
    <source>
        <dbReference type="SAM" id="Phobius"/>
    </source>
</evidence>
<keyword evidence="3 6" id="KW-0812">Transmembrane</keyword>
<evidence type="ECO:0000313" key="8">
    <source>
        <dbReference type="Proteomes" id="UP001211065"/>
    </source>
</evidence>
<dbReference type="EMBL" id="JADGJW010000612">
    <property type="protein sequence ID" value="KAJ3214554.1"/>
    <property type="molecule type" value="Genomic_DNA"/>
</dbReference>
<dbReference type="AlphaFoldDB" id="A0AAD5TXZ0"/>
<keyword evidence="5 6" id="KW-0472">Membrane</keyword>
<accession>A0AAD5TXZ0</accession>
<evidence type="ECO:0000256" key="2">
    <source>
        <dbReference type="ARBA" id="ARBA00009160"/>
    </source>
</evidence>
<evidence type="ECO:0000313" key="7">
    <source>
        <dbReference type="EMBL" id="KAJ3214554.1"/>
    </source>
</evidence>
<sequence>MSYLITGLVKFVYVIFNSQNVRKVDSFSTRSTNGKDSLKPNYISTEAASGPEISFATILGFASKKMAKGTAFIVGLGFIGFQTLAHAVIKINWPRVEGVFMRRLDQNNDGKVDSGDVKLLGTRFLHNMTNDLPCTVGFTAGK</sequence>
<evidence type="ECO:0000256" key="3">
    <source>
        <dbReference type="ARBA" id="ARBA00022692"/>
    </source>
</evidence>
<evidence type="ECO:0008006" key="9">
    <source>
        <dbReference type="Google" id="ProtNLM"/>
    </source>
</evidence>
<evidence type="ECO:0000256" key="5">
    <source>
        <dbReference type="ARBA" id="ARBA00023136"/>
    </source>
</evidence>
<name>A0AAD5TXZ0_9FUNG</name>